<dbReference type="OMA" id="NSKNCDE"/>
<dbReference type="Proteomes" id="UP000265080">
    <property type="component" value="Chromosome 10"/>
</dbReference>
<dbReference type="GO" id="GO:0060287">
    <property type="term" value="P:epithelial cilium movement involved in determination of left/right asymmetry"/>
    <property type="evidence" value="ECO:0007669"/>
    <property type="project" value="TreeGrafter"/>
</dbReference>
<evidence type="ECO:0000256" key="2">
    <source>
        <dbReference type="ARBA" id="ARBA00016725"/>
    </source>
</evidence>
<evidence type="ECO:0000256" key="1">
    <source>
        <dbReference type="ARBA" id="ARBA00005805"/>
    </source>
</evidence>
<dbReference type="GO" id="GO:0036159">
    <property type="term" value="P:inner dynein arm assembly"/>
    <property type="evidence" value="ECO:0007669"/>
    <property type="project" value="InterPro"/>
</dbReference>
<evidence type="ECO:0000313" key="7">
    <source>
        <dbReference type="Proteomes" id="UP000265080"/>
    </source>
</evidence>
<dbReference type="InterPro" id="IPR033290">
    <property type="entry name" value="CCDC39"/>
</dbReference>
<organism evidence="6 7">
    <name type="scientific">Amphiprion percula</name>
    <name type="common">Orange clownfish</name>
    <name type="synonym">Lutjanus percula</name>
    <dbReference type="NCBI Taxonomy" id="161767"/>
    <lineage>
        <taxon>Eukaryota</taxon>
        <taxon>Metazoa</taxon>
        <taxon>Chordata</taxon>
        <taxon>Craniata</taxon>
        <taxon>Vertebrata</taxon>
        <taxon>Euteleostomi</taxon>
        <taxon>Actinopterygii</taxon>
        <taxon>Neopterygii</taxon>
        <taxon>Teleostei</taxon>
        <taxon>Neoteleostei</taxon>
        <taxon>Acanthomorphata</taxon>
        <taxon>Ovalentaria</taxon>
        <taxon>Pomacentridae</taxon>
        <taxon>Amphiprion</taxon>
    </lineage>
</organism>
<feature type="coiled-coil region" evidence="5">
    <location>
        <begin position="613"/>
        <end position="654"/>
    </location>
</feature>
<reference evidence="6" key="2">
    <citation type="submission" date="2025-08" db="UniProtKB">
        <authorList>
            <consortium name="Ensembl"/>
        </authorList>
    </citation>
    <scope>IDENTIFICATION</scope>
</reference>
<dbReference type="AlphaFoldDB" id="A0A3P8S2B4"/>
<keyword evidence="3 5" id="KW-0175">Coiled coil</keyword>
<sequence>VGWDERFAAPELNAENKALMEEILKKEMELMQLTNKLERDKDQKQVLTDFLKSAKQELENTALCKAKQREEELEKHLTALAEREAGRLAQETTKMKNELGSLAERKDTLENHIFKSRQKLEEFRNQLNWDQETMDAFLEESASQDENIMSIIKYAQQDEQRIKSLTLAIEKKTLEAHEKRKALDKELTETMSAQVALDKTTENLQQAHLETQQLIHQWENTIKQMKQRDVQMQQCALLAQVKQNIRERNKTIAEKKHLLDTQKKNNKETERKIAATNVQAAKLRQDLTEQQNNCSRLQDEKGTLDRTTSNVESLTAHISRMKKDIQDNNDAYNAALEEKLKVVTQTALSEEERAAQMDQFLKDEEQAIKLFHRKEHLQAAKTKEKDVLAQISKNKSIISNLGSQLSKLEKELTRQQKIQSDVESDEKQMLDRKIAELTKDLEEKQKTAKTLTNTLKESEDDIRCLKKKLEKSEAQNSDLTDKVDELLLIHTTNENELKRLRMTKYDNMMEHNILKVEVRRVRDLLYNKADSVLSLEKRKLQLQEAMKKREDEIKVYKEMLSQQLKTSEQERQKLVELNEKLFKIDTMKKRFEVVSLSLAAPEGEEEQSQAYYITKAAQEKEELKQKGDGLDAKIRKTELENRALENTVQLFNNSNSAFRKSLSKANESPEFQEKLKLEEQLRVAEETLKYRKKQVQELQQDLQV</sequence>
<accession>A0A3P8S2B4</accession>
<name>A0A3P8S2B4_AMPPE</name>
<comment type="similarity">
    <text evidence="1">Belongs to the CCDC39 family.</text>
</comment>
<feature type="coiled-coil region" evidence="5">
    <location>
        <begin position="532"/>
        <end position="580"/>
    </location>
</feature>
<dbReference type="Ensembl" id="ENSAPET00000006346.1">
    <property type="protein sequence ID" value="ENSAPEP00000006180.1"/>
    <property type="gene ID" value="ENSAPEG00000004353.1"/>
</dbReference>
<dbReference type="GO" id="GO:0060285">
    <property type="term" value="P:cilium-dependent cell motility"/>
    <property type="evidence" value="ECO:0007669"/>
    <property type="project" value="TreeGrafter"/>
</dbReference>
<evidence type="ECO:0000256" key="3">
    <source>
        <dbReference type="ARBA" id="ARBA00023054"/>
    </source>
</evidence>
<feature type="coiled-coil region" evidence="5">
    <location>
        <begin position="9"/>
        <end position="71"/>
    </location>
</feature>
<feature type="coiled-coil region" evidence="5">
    <location>
        <begin position="252"/>
        <end position="300"/>
    </location>
</feature>
<dbReference type="GeneTree" id="ENSGT00390000015010"/>
<dbReference type="GO" id="GO:0005576">
    <property type="term" value="C:extracellular region"/>
    <property type="evidence" value="ECO:0007669"/>
    <property type="project" value="GOC"/>
</dbReference>
<comment type="function">
    <text evidence="4">Required for assembly of dynein regulatory complex (DRC) and inner dynein arm (IDA) complexes, which are responsible for ciliary beat regulation, thereby playing a central role in motility in cilia and flagella. Probably acts together with CCDC40 to form a molecular ruler that determines the 96 nanometer (nm) repeat length and arrangements of components in cilia and flagella. Not required for outer dynein arm complexes assembly.</text>
</comment>
<keyword evidence="7" id="KW-1185">Reference proteome</keyword>
<dbReference type="PANTHER" id="PTHR18962">
    <property type="entry name" value="COILED-COIL DOMAIN-CONTAINING PROTEIN 39"/>
    <property type="match status" value="1"/>
</dbReference>
<protein>
    <recommendedName>
        <fullName evidence="2">Coiled-coil domain-containing protein 39</fullName>
    </recommendedName>
</protein>
<evidence type="ECO:0000256" key="4">
    <source>
        <dbReference type="ARBA" id="ARBA00045182"/>
    </source>
</evidence>
<proteinExistence type="inferred from homology"/>
<reference evidence="6 7" key="1">
    <citation type="submission" date="2018-03" db="EMBL/GenBank/DDBJ databases">
        <title>Finding Nemo's genes: A chromosome-scale reference assembly of the genome of the orange clownfish Amphiprion percula.</title>
        <authorList>
            <person name="Lehmann R."/>
        </authorList>
    </citation>
    <scope>NUCLEOTIDE SEQUENCE</scope>
</reference>
<dbReference type="PANTHER" id="PTHR18962:SF0">
    <property type="entry name" value="COILED-COIL DOMAIN-CONTAINING PROTEIN 39"/>
    <property type="match status" value="1"/>
</dbReference>
<evidence type="ECO:0000313" key="6">
    <source>
        <dbReference type="Ensembl" id="ENSAPEP00000006180.1"/>
    </source>
</evidence>
<feature type="coiled-coil region" evidence="5">
    <location>
        <begin position="398"/>
        <end position="489"/>
    </location>
</feature>
<dbReference type="GO" id="GO:0005930">
    <property type="term" value="C:axoneme"/>
    <property type="evidence" value="ECO:0007669"/>
    <property type="project" value="InterPro"/>
</dbReference>
<dbReference type="Pfam" id="PF24161">
    <property type="entry name" value="CCDC39"/>
    <property type="match status" value="1"/>
</dbReference>
<evidence type="ECO:0000256" key="5">
    <source>
        <dbReference type="SAM" id="Coils"/>
    </source>
</evidence>
<reference evidence="6" key="3">
    <citation type="submission" date="2025-09" db="UniProtKB">
        <authorList>
            <consortium name="Ensembl"/>
        </authorList>
    </citation>
    <scope>IDENTIFICATION</scope>
</reference>